<dbReference type="InterPro" id="IPR016156">
    <property type="entry name" value="FAD/NAD-linked_Rdtase_dimer_sf"/>
</dbReference>
<reference evidence="9" key="1">
    <citation type="submission" date="2016-12" db="EMBL/GenBank/DDBJ databases">
        <title>Comparative genomics of four Isosphaeraceae planctomycetes: a common pool of plasmids and glycoside hydrolase genes.</title>
        <authorList>
            <person name="Ivanova A."/>
        </authorList>
    </citation>
    <scope>NUCLEOTIDE SEQUENCE [LARGE SCALE GENOMIC DNA]</scope>
    <source>
        <strain evidence="9">PX4</strain>
    </source>
</reference>
<evidence type="ECO:0000256" key="5">
    <source>
        <dbReference type="SAM" id="MobiDB-lite"/>
    </source>
</evidence>
<dbReference type="Pfam" id="PF02852">
    <property type="entry name" value="Pyr_redox_dim"/>
    <property type="match status" value="1"/>
</dbReference>
<keyword evidence="3 4" id="KW-0274">FAD</keyword>
<dbReference type="PANTHER" id="PTHR43014:SF2">
    <property type="entry name" value="MERCURIC REDUCTASE"/>
    <property type="match status" value="1"/>
</dbReference>
<keyword evidence="9" id="KW-1185">Reference proteome</keyword>
<dbReference type="InterPro" id="IPR036188">
    <property type="entry name" value="FAD/NAD-bd_sf"/>
</dbReference>
<feature type="region of interest" description="Disordered" evidence="5">
    <location>
        <begin position="480"/>
        <end position="504"/>
    </location>
</feature>
<feature type="binding site" evidence="4">
    <location>
        <begin position="136"/>
        <end position="138"/>
    </location>
    <ligand>
        <name>FAD</name>
        <dbReference type="ChEBI" id="CHEBI:57692"/>
    </ligand>
</feature>
<keyword evidence="4" id="KW-0520">NAD</keyword>
<protein>
    <submittedName>
        <fullName evidence="8">Mercuric reductase</fullName>
        <ecNumber evidence="8">1.16.1.1</ecNumber>
    </submittedName>
</protein>
<dbReference type="EMBL" id="CP019082">
    <property type="protein sequence ID" value="APW60602.1"/>
    <property type="molecule type" value="Genomic_DNA"/>
</dbReference>
<evidence type="ECO:0000256" key="4">
    <source>
        <dbReference type="PIRSR" id="PIRSR000350-3"/>
    </source>
</evidence>
<dbReference type="PANTHER" id="PTHR43014">
    <property type="entry name" value="MERCURIC REDUCTASE"/>
    <property type="match status" value="1"/>
</dbReference>
<dbReference type="RefSeq" id="WP_145952056.1">
    <property type="nucleotide sequence ID" value="NZ_CP019082.1"/>
</dbReference>
<gene>
    <name evidence="8" type="primary">merA</name>
    <name evidence="8" type="ORF">BSF38_02077</name>
</gene>
<keyword evidence="8" id="KW-0560">Oxidoreductase</keyword>
<dbReference type="GO" id="GO:0050660">
    <property type="term" value="F:flavin adenine dinucleotide binding"/>
    <property type="evidence" value="ECO:0007669"/>
    <property type="project" value="TreeGrafter"/>
</dbReference>
<dbReference type="Pfam" id="PF07992">
    <property type="entry name" value="Pyr_redox_2"/>
    <property type="match status" value="1"/>
</dbReference>
<dbReference type="SUPFAM" id="SSF55424">
    <property type="entry name" value="FAD/NAD-linked reductases, dimerisation (C-terminal) domain"/>
    <property type="match status" value="1"/>
</dbReference>
<dbReference type="InterPro" id="IPR004099">
    <property type="entry name" value="Pyr_nucl-diS_OxRdtase_dimer"/>
</dbReference>
<dbReference type="KEGG" id="pbor:BSF38_02077"/>
<evidence type="ECO:0000313" key="8">
    <source>
        <dbReference type="EMBL" id="APW60602.1"/>
    </source>
</evidence>
<evidence type="ECO:0000313" key="9">
    <source>
        <dbReference type="Proteomes" id="UP000186309"/>
    </source>
</evidence>
<evidence type="ECO:0000259" key="6">
    <source>
        <dbReference type="Pfam" id="PF02852"/>
    </source>
</evidence>
<dbReference type="STRING" id="1387353.BSF38_02077"/>
<dbReference type="GO" id="GO:0016152">
    <property type="term" value="F:mercury (II) reductase (NADP+) activity"/>
    <property type="evidence" value="ECO:0007669"/>
    <property type="project" value="UniProtKB-EC"/>
</dbReference>
<organism evidence="8 9">
    <name type="scientific">Paludisphaera borealis</name>
    <dbReference type="NCBI Taxonomy" id="1387353"/>
    <lineage>
        <taxon>Bacteria</taxon>
        <taxon>Pseudomonadati</taxon>
        <taxon>Planctomycetota</taxon>
        <taxon>Planctomycetia</taxon>
        <taxon>Isosphaerales</taxon>
        <taxon>Isosphaeraceae</taxon>
        <taxon>Paludisphaera</taxon>
    </lineage>
</organism>
<comment type="cofactor">
    <cofactor evidence="4">
        <name>FAD</name>
        <dbReference type="ChEBI" id="CHEBI:57692"/>
    </cofactor>
    <text evidence="4">Binds 1 FAD per subunit.</text>
</comment>
<feature type="binding site" evidence="4">
    <location>
        <begin position="173"/>
        <end position="180"/>
    </location>
    <ligand>
        <name>NAD(+)</name>
        <dbReference type="ChEBI" id="CHEBI:57540"/>
    </ligand>
</feature>
<dbReference type="SUPFAM" id="SSF51905">
    <property type="entry name" value="FAD/NAD(P)-binding domain"/>
    <property type="match status" value="1"/>
</dbReference>
<dbReference type="PRINTS" id="PR00368">
    <property type="entry name" value="FADPNR"/>
</dbReference>
<evidence type="ECO:0000256" key="2">
    <source>
        <dbReference type="ARBA" id="ARBA00022630"/>
    </source>
</evidence>
<sequence>MYDLVVMGEGAGGLRAATAAAGVGAKVALIEKRRPDGTPASGAVASKALVQAARQFRRVREAGSFGIEMGTPSVDFAKVMSRVREVAGAISARDAERISRAPNIDLFQGTAAFDSYDTVVVDGGKHVVGRRFVIATGSRPSIPNVKGLKEVGCLDAQSLWNLAKVPKSLVVIGAGPVGLELAQVFARFGARVTVLADSSQVLPGEEAEAAELVERALAAEGVTIKTGVTLVSVERRGDQKACIYKNAAGGPKAEALGAEILAASGRLANVEGLNLDAVGVHADPQHGVVVDDFLQTDALRIFAVGDVLLRHNYAHSAEREAEVVFENAILRRRRKIRYDTLPRATFIDPEVAAVGLTATQAAAEGRPHRLIRVEYADNDRAWIDGRTVGFAKVVVTPSGKVLGATIVGEEASLVIQELALAIGSGISLARVAEAVPIYPTYAGIVKRAADQFRASRFERGFLRSAIRLFYGFEPRSAKDDDVPAAPASEPAGAAAVGHSHDQGH</sequence>
<dbReference type="Gene3D" id="3.50.50.60">
    <property type="entry name" value="FAD/NAD(P)-binding domain"/>
    <property type="match status" value="2"/>
</dbReference>
<dbReference type="Proteomes" id="UP000186309">
    <property type="component" value="Chromosome"/>
</dbReference>
<dbReference type="InterPro" id="IPR023753">
    <property type="entry name" value="FAD/NAD-binding_dom"/>
</dbReference>
<dbReference type="AlphaFoldDB" id="A0A1U7CNT9"/>
<dbReference type="EC" id="1.16.1.1" evidence="8"/>
<proteinExistence type="inferred from homology"/>
<evidence type="ECO:0000256" key="1">
    <source>
        <dbReference type="ARBA" id="ARBA00007532"/>
    </source>
</evidence>
<keyword evidence="4" id="KW-0547">Nucleotide-binding</keyword>
<feature type="domain" description="Pyridine nucleotide-disulphide oxidoreductase dimerisation" evidence="6">
    <location>
        <begin position="342"/>
        <end position="448"/>
    </location>
</feature>
<feature type="binding site" evidence="4">
    <location>
        <position position="47"/>
    </location>
    <ligand>
        <name>FAD</name>
        <dbReference type="ChEBI" id="CHEBI:57692"/>
    </ligand>
</feature>
<feature type="binding site" evidence="4">
    <location>
        <position position="306"/>
    </location>
    <ligand>
        <name>FAD</name>
        <dbReference type="ChEBI" id="CHEBI:57692"/>
    </ligand>
</feature>
<name>A0A1U7CNT9_9BACT</name>
<dbReference type="OrthoDB" id="230580at2"/>
<dbReference type="Gene3D" id="3.30.390.30">
    <property type="match status" value="1"/>
</dbReference>
<accession>A0A1U7CNT9</accession>
<feature type="domain" description="FAD/NAD(P)-binding" evidence="7">
    <location>
        <begin position="2"/>
        <end position="321"/>
    </location>
</feature>
<dbReference type="PRINTS" id="PR00411">
    <property type="entry name" value="PNDRDTASEI"/>
</dbReference>
<keyword evidence="2" id="KW-0285">Flavoprotein</keyword>
<feature type="compositionally biased region" description="Low complexity" evidence="5">
    <location>
        <begin position="483"/>
        <end position="495"/>
    </location>
</feature>
<feature type="binding site" evidence="4">
    <location>
        <position position="265"/>
    </location>
    <ligand>
        <name>NAD(+)</name>
        <dbReference type="ChEBI" id="CHEBI:57540"/>
    </ligand>
</feature>
<evidence type="ECO:0000256" key="3">
    <source>
        <dbReference type="ARBA" id="ARBA00022827"/>
    </source>
</evidence>
<dbReference type="GO" id="GO:0003955">
    <property type="term" value="F:NAD(P)H dehydrogenase (quinone) activity"/>
    <property type="evidence" value="ECO:0007669"/>
    <property type="project" value="TreeGrafter"/>
</dbReference>
<dbReference type="PIRSF" id="PIRSF000350">
    <property type="entry name" value="Mercury_reductase_MerA"/>
    <property type="match status" value="1"/>
</dbReference>
<dbReference type="InterPro" id="IPR001100">
    <property type="entry name" value="Pyr_nuc-diS_OxRdtase"/>
</dbReference>
<evidence type="ECO:0000259" key="7">
    <source>
        <dbReference type="Pfam" id="PF07992"/>
    </source>
</evidence>
<comment type="similarity">
    <text evidence="1">Belongs to the class-I pyridine nucleotide-disulfide oxidoreductase family.</text>
</comment>